<dbReference type="Proteomes" id="UP001054837">
    <property type="component" value="Unassembled WGS sequence"/>
</dbReference>
<keyword evidence="2" id="KW-0677">Repeat</keyword>
<dbReference type="SUPFAM" id="SSF52058">
    <property type="entry name" value="L domain-like"/>
    <property type="match status" value="2"/>
</dbReference>
<sequence>MAQNFTTEDYHSEELEGCRLENNSEIVGLVAFCTQYLSNKTSYLLPRTVTRLQLFSVYNLPPNVPLAPNLEQLLILEISSCKLQKITSYMFEGFKNLTRISLKHNYLAKLPSDAFKHNLLLETINLSENYLFSINGIAPSLRSLKLLKNLDLSKNRALNWISDHDFEPLQYTSLKVLDLSDCELSQIDRNAFQWLRYLVSLNVSRTHLGDVALQNLSYSLSKESLKFFSISELKNISYFPQRIFSWLADSDIEYLDLSKNRFSYSFFQVHSHFKILNVDYCDIMLLPFEVISEMPFLEVLKMKHHFVTKINQHFKMVRKLKILDMSEFATVIDRITVTIADFAFENLKELELLDLSLLPLRNGIQRNTFSGLSNLKELHLLNCYIYQLKIILSKH</sequence>
<evidence type="ECO:0000313" key="3">
    <source>
        <dbReference type="EMBL" id="GIY89885.1"/>
    </source>
</evidence>
<evidence type="ECO:0000256" key="2">
    <source>
        <dbReference type="ARBA" id="ARBA00022737"/>
    </source>
</evidence>
<dbReference type="AlphaFoldDB" id="A0AAV4X6U4"/>
<name>A0AAV4X6U4_9ARAC</name>
<dbReference type="Pfam" id="PF13855">
    <property type="entry name" value="LRR_8"/>
    <property type="match status" value="1"/>
</dbReference>
<keyword evidence="3" id="KW-0675">Receptor</keyword>
<dbReference type="Gene3D" id="3.80.10.10">
    <property type="entry name" value="Ribonuclease Inhibitor"/>
    <property type="match status" value="2"/>
</dbReference>
<reference evidence="3 4" key="1">
    <citation type="submission" date="2021-06" db="EMBL/GenBank/DDBJ databases">
        <title>Caerostris darwini draft genome.</title>
        <authorList>
            <person name="Kono N."/>
            <person name="Arakawa K."/>
        </authorList>
    </citation>
    <scope>NUCLEOTIDE SEQUENCE [LARGE SCALE GENOMIC DNA]</scope>
</reference>
<dbReference type="InterPro" id="IPR032675">
    <property type="entry name" value="LRR_dom_sf"/>
</dbReference>
<dbReference type="PANTHER" id="PTHR45617">
    <property type="entry name" value="LEUCINE RICH REPEAT FAMILY PROTEIN"/>
    <property type="match status" value="1"/>
</dbReference>
<dbReference type="InterPro" id="IPR003591">
    <property type="entry name" value="Leu-rich_rpt_typical-subtyp"/>
</dbReference>
<accession>A0AAV4X6U4</accession>
<protein>
    <submittedName>
        <fullName evidence="3">Toll-like receptor 8</fullName>
    </submittedName>
</protein>
<dbReference type="Pfam" id="PF00560">
    <property type="entry name" value="LRR_1"/>
    <property type="match status" value="1"/>
</dbReference>
<dbReference type="EMBL" id="BPLQ01015702">
    <property type="protein sequence ID" value="GIY89885.1"/>
    <property type="molecule type" value="Genomic_DNA"/>
</dbReference>
<evidence type="ECO:0000256" key="1">
    <source>
        <dbReference type="ARBA" id="ARBA00022614"/>
    </source>
</evidence>
<keyword evidence="1" id="KW-0433">Leucine-rich repeat</keyword>
<gene>
    <name evidence="3" type="primary">Tlr8</name>
    <name evidence="3" type="ORF">CDAR_405811</name>
</gene>
<proteinExistence type="predicted"/>
<evidence type="ECO:0000313" key="4">
    <source>
        <dbReference type="Proteomes" id="UP001054837"/>
    </source>
</evidence>
<keyword evidence="4" id="KW-1185">Reference proteome</keyword>
<dbReference type="SMART" id="SM00369">
    <property type="entry name" value="LRR_TYP"/>
    <property type="match status" value="4"/>
</dbReference>
<comment type="caution">
    <text evidence="3">The sequence shown here is derived from an EMBL/GenBank/DDBJ whole genome shotgun (WGS) entry which is preliminary data.</text>
</comment>
<dbReference type="PANTHER" id="PTHR45617:SF173">
    <property type="entry name" value="RE54577P"/>
    <property type="match status" value="1"/>
</dbReference>
<organism evidence="3 4">
    <name type="scientific">Caerostris darwini</name>
    <dbReference type="NCBI Taxonomy" id="1538125"/>
    <lineage>
        <taxon>Eukaryota</taxon>
        <taxon>Metazoa</taxon>
        <taxon>Ecdysozoa</taxon>
        <taxon>Arthropoda</taxon>
        <taxon>Chelicerata</taxon>
        <taxon>Arachnida</taxon>
        <taxon>Araneae</taxon>
        <taxon>Araneomorphae</taxon>
        <taxon>Entelegynae</taxon>
        <taxon>Araneoidea</taxon>
        <taxon>Araneidae</taxon>
        <taxon>Caerostris</taxon>
    </lineage>
</organism>
<dbReference type="InterPro" id="IPR001611">
    <property type="entry name" value="Leu-rich_rpt"/>
</dbReference>